<sequence length="814" mass="99807">MNFTKDGHENLTDRKSEITSFAPKVIETVRENSQEILLEDILKYFHSEGMNISIKLKDISNREKMLSIFDVFFKYHYIEDLNYDNFQEIIYNFEEQKQCSEGLILWKKICPFSSVRRDEYKKFILNNSEYNWQLLKVECTFSRIYVESESWKEVIFDFKFDEFIAYMFSKWLRFWLDKNEICKWLWVQYYKWTIAKIKSPTTWNPSRLETLIEMKPDKKPVEVSEKENVDLKRFKCIFPQIDCNVNDWLMAIKYKPTFWSKWMQIDWRIIDWLIWEDNINLQILCWEWIETSENDTKVYIKANVSWFINAETEYHSSWIHIPTKISVSKEINYRWDIWKETQSLEITCWEKISLLWNVRKYYELIWNNIRVENWNIEWKVTSVRWNMNVFWNVINWSAIALDWNIFINWNVITSSYIESFSWDIEIDYAEYSTIIWKNVRINKKAVGCTIICDNLQAEEINACNLLIKKSVNINKLDAKFHKWELQVLKTKDTRIILLFKKDVLWNIETLKKIKRKMALYLNKDTSSPDALKKMEELNSFLAHVSEEQSIKELQINTSEYVININYWTNEEFLSIRLADFFESFDIENLKNLKWMSEKESFLDRLSQLFNEWNNDHIGKLMLWDFDYGSYTDSTNILRLDFEKIKIIILEEINEVWIIRDTKESRIDWMDRREEFRIEFWRLKFEDGKNTDVLLDEIIPIEIDQKECFLKDISVWWIWFCIDKAKISDEEQIFYQENDIVDLYMKLVWLWWKEKIFNIKLILTFRKEIWNKILFWSKFIWLRWSLDTELRLCIRKFEIESIRKKKELQKTNIAD</sequence>
<protein>
    <submittedName>
        <fullName evidence="1">Uncharacterized protein</fullName>
    </submittedName>
</protein>
<name>K2G165_9BACT</name>
<dbReference type="EMBL" id="AMFJ01000395">
    <property type="protein sequence ID" value="EKE27952.1"/>
    <property type="molecule type" value="Genomic_DNA"/>
</dbReference>
<reference evidence="1" key="1">
    <citation type="journal article" date="2012" name="Science">
        <title>Fermentation, hydrogen, and sulfur metabolism in multiple uncultivated bacterial phyla.</title>
        <authorList>
            <person name="Wrighton K.C."/>
            <person name="Thomas B.C."/>
            <person name="Sharon I."/>
            <person name="Miller C.S."/>
            <person name="Castelle C.J."/>
            <person name="VerBerkmoes N.C."/>
            <person name="Wilkins M.J."/>
            <person name="Hettich R.L."/>
            <person name="Lipton M.S."/>
            <person name="Williams K.H."/>
            <person name="Long P.E."/>
            <person name="Banfield J.F."/>
        </authorList>
    </citation>
    <scope>NUCLEOTIDE SEQUENCE [LARGE SCALE GENOMIC DNA]</scope>
</reference>
<gene>
    <name evidence="1" type="ORF">ACD_3C00121G0001</name>
</gene>
<evidence type="ECO:0000313" key="1">
    <source>
        <dbReference type="EMBL" id="EKE27952.1"/>
    </source>
</evidence>
<proteinExistence type="predicted"/>
<dbReference type="AlphaFoldDB" id="K2G165"/>
<accession>K2G165</accession>
<comment type="caution">
    <text evidence="1">The sequence shown here is derived from an EMBL/GenBank/DDBJ whole genome shotgun (WGS) entry which is preliminary data.</text>
</comment>
<organism evidence="1">
    <name type="scientific">uncultured bacterium</name>
    <name type="common">gcode 4</name>
    <dbReference type="NCBI Taxonomy" id="1234023"/>
    <lineage>
        <taxon>Bacteria</taxon>
        <taxon>environmental samples</taxon>
    </lineage>
</organism>